<dbReference type="PIRSF" id="PIRSF000090">
    <property type="entry name" value="Beta-ETF"/>
    <property type="match status" value="1"/>
</dbReference>
<sequence>MSGKQQLRILVPVKRVVDYQIKPRVNKALTGIETNGIKFSINPFDDIAVEEAIRIKEKNKNLVESTHAVSIGPTKAQDILRNCLAKGIDTCSLIDSMDKENIEPLAIAKILKVIVEKRGFNLVLMGKQAIDDDCNNTGQMLAGLLNWPQATNAAKVEFLDNGRVQVTREIDDGEEVIEAPLPMVITTDLRLNTPRYVGLPKLMKAKKKPIEKLDIIKDFPGINIEPQLNTISIEEPKTKPPGVKLNSVDELIEKLKEAKVI</sequence>
<reference evidence="9 10" key="1">
    <citation type="journal article" date="2019" name="BMC Genomics">
        <title>Chromosome level assembly and comparative genome analysis confirm lager-brewing yeasts originated from a single hybridization.</title>
        <authorList>
            <person name="Salazar A.N."/>
            <person name="Gorter de Vries A.R."/>
            <person name="van den Broek M."/>
            <person name="Brouwers N."/>
            <person name="de la Torre Cortes P."/>
            <person name="Kuijpers N.G.A."/>
            <person name="Daran J.G."/>
            <person name="Abeel T."/>
        </authorList>
    </citation>
    <scope>NUCLEOTIDE SEQUENCE [LARGE SCALE GENOMIC DNA]</scope>
    <source>
        <strain evidence="9 10">CBS 1483</strain>
    </source>
</reference>
<dbReference type="GO" id="GO:0009055">
    <property type="term" value="F:electron transfer activity"/>
    <property type="evidence" value="ECO:0007669"/>
    <property type="project" value="InterPro"/>
</dbReference>
<dbReference type="PANTHER" id="PTHR21294">
    <property type="entry name" value="ELECTRON TRANSFER FLAVOPROTEIN BETA-SUBUNIT"/>
    <property type="match status" value="1"/>
</dbReference>
<evidence type="ECO:0000256" key="1">
    <source>
        <dbReference type="ARBA" id="ARBA00004305"/>
    </source>
</evidence>
<dbReference type="SUPFAM" id="SSF52402">
    <property type="entry name" value="Adenine nucleotide alpha hydrolases-like"/>
    <property type="match status" value="1"/>
</dbReference>
<dbReference type="Pfam" id="PF01012">
    <property type="entry name" value="ETF"/>
    <property type="match status" value="1"/>
</dbReference>
<accession>A0A6C1E8P0</accession>
<dbReference type="Gene3D" id="3.40.50.620">
    <property type="entry name" value="HUPs"/>
    <property type="match status" value="1"/>
</dbReference>
<name>A0A6C1E8P0_SACPS</name>
<dbReference type="InterPro" id="IPR000049">
    <property type="entry name" value="ET-Flavoprotein_bsu_CS"/>
</dbReference>
<evidence type="ECO:0000256" key="5">
    <source>
        <dbReference type="ARBA" id="ARBA00025416"/>
    </source>
</evidence>
<evidence type="ECO:0000256" key="6">
    <source>
        <dbReference type="ARBA" id="ARBA00070315"/>
    </source>
</evidence>
<dbReference type="EMBL" id="CP049004">
    <property type="protein sequence ID" value="QID85260.1"/>
    <property type="molecule type" value="Genomic_DNA"/>
</dbReference>
<dbReference type="PROSITE" id="PS01065">
    <property type="entry name" value="ETF_BETA"/>
    <property type="match status" value="1"/>
</dbReference>
<evidence type="ECO:0000259" key="8">
    <source>
        <dbReference type="SMART" id="SM00893"/>
    </source>
</evidence>
<dbReference type="GO" id="GO:0009063">
    <property type="term" value="P:amino acid catabolic process"/>
    <property type="evidence" value="ECO:0007669"/>
    <property type="project" value="TreeGrafter"/>
</dbReference>
<dbReference type="InterPro" id="IPR012255">
    <property type="entry name" value="ETF_b"/>
</dbReference>
<keyword evidence="10" id="KW-1185">Reference proteome</keyword>
<dbReference type="GO" id="GO:0033539">
    <property type="term" value="P:fatty acid beta-oxidation using acyl-CoA dehydrogenase"/>
    <property type="evidence" value="ECO:0007669"/>
    <property type="project" value="TreeGrafter"/>
</dbReference>
<dbReference type="AlphaFoldDB" id="A0A6C1E8P0"/>
<feature type="domain" description="Electron transfer flavoprotein alpha/beta-subunit N-terminal" evidence="8">
    <location>
        <begin position="29"/>
        <end position="219"/>
    </location>
</feature>
<dbReference type="Proteomes" id="UP000501346">
    <property type="component" value="Chromosome SeVII-ScVII"/>
</dbReference>
<dbReference type="GO" id="GO:0005759">
    <property type="term" value="C:mitochondrial matrix"/>
    <property type="evidence" value="ECO:0007669"/>
    <property type="project" value="UniProtKB-SubCell"/>
</dbReference>
<protein>
    <recommendedName>
        <fullName evidence="6 7">Probable electron transfer flavoprotein subunit beta</fullName>
    </recommendedName>
</protein>
<comment type="similarity">
    <text evidence="2 7">Belongs to the ETF beta-subunit/FixA family.</text>
</comment>
<proteinExistence type="inferred from homology"/>
<dbReference type="PANTHER" id="PTHR21294:SF8">
    <property type="entry name" value="ELECTRON TRANSFER FLAVOPROTEIN SUBUNIT BETA"/>
    <property type="match status" value="1"/>
</dbReference>
<comment type="cofactor">
    <cofactor evidence="7">
        <name>AMP</name>
        <dbReference type="ChEBI" id="CHEBI:456215"/>
    </cofactor>
    <text evidence="7">Binds 1 AMP per subunit.</text>
</comment>
<gene>
    <name evidence="9" type="primary">CIR1_2</name>
    <name evidence="9" type="ORF">GRS66_007829</name>
</gene>
<evidence type="ECO:0000256" key="2">
    <source>
        <dbReference type="ARBA" id="ARBA00007557"/>
    </source>
</evidence>
<evidence type="ECO:0000256" key="4">
    <source>
        <dbReference type="ARBA" id="ARBA00022982"/>
    </source>
</evidence>
<dbReference type="SMART" id="SM00893">
    <property type="entry name" value="ETF"/>
    <property type="match status" value="1"/>
</dbReference>
<dbReference type="CDD" id="cd01714">
    <property type="entry name" value="ETF_beta"/>
    <property type="match status" value="1"/>
</dbReference>
<comment type="subunit">
    <text evidence="7">Heterodimer of an alpha and a beta subunit.</text>
</comment>
<dbReference type="FunFam" id="3.40.50.620:FF:000011">
    <property type="entry name" value="Electron transfer flavoprotein subunit beta"/>
    <property type="match status" value="1"/>
</dbReference>
<evidence type="ECO:0000256" key="7">
    <source>
        <dbReference type="PIRNR" id="PIRNR000090"/>
    </source>
</evidence>
<evidence type="ECO:0000313" key="9">
    <source>
        <dbReference type="EMBL" id="QID85260.1"/>
    </source>
</evidence>
<keyword evidence="4 7" id="KW-0249">Electron transport</keyword>
<keyword evidence="7" id="KW-0496">Mitochondrion</keyword>
<dbReference type="InterPro" id="IPR033948">
    <property type="entry name" value="ETF_beta_N"/>
</dbReference>
<evidence type="ECO:0000313" key="10">
    <source>
        <dbReference type="Proteomes" id="UP000501346"/>
    </source>
</evidence>
<dbReference type="InterPro" id="IPR014730">
    <property type="entry name" value="ETF_a/b_N"/>
</dbReference>
<dbReference type="InterPro" id="IPR014729">
    <property type="entry name" value="Rossmann-like_a/b/a_fold"/>
</dbReference>
<comment type="function">
    <text evidence="5 7">The electron transfer flavoprotein serves as a specific electron acceptor for several dehydrogenases, including five acyl-CoA dehydrogenases, glutaryl-CoA and sarcosine dehydrogenase. It transfers the electrons to the main mitochondrial respiratory chain via ETF-ubiquinone oxidoreductase (ETF dehydrogenase).</text>
</comment>
<dbReference type="OrthoDB" id="276685at2759"/>
<comment type="cofactor">
    <cofactor evidence="7">
        <name>FAD</name>
        <dbReference type="ChEBI" id="CHEBI:57692"/>
    </cofactor>
    <text evidence="7">Binds 1 FAD per dimer.</text>
</comment>
<comment type="subcellular location">
    <subcellularLocation>
        <location evidence="1 7">Mitochondrion matrix</location>
    </subcellularLocation>
</comment>
<organism evidence="9 10">
    <name type="scientific">Saccharomyces pastorianus</name>
    <name type="common">Lager yeast</name>
    <name type="synonym">Saccharomyces cerevisiae x Saccharomyces eubayanus</name>
    <dbReference type="NCBI Taxonomy" id="27292"/>
    <lineage>
        <taxon>Eukaryota</taxon>
        <taxon>Fungi</taxon>
        <taxon>Dikarya</taxon>
        <taxon>Ascomycota</taxon>
        <taxon>Saccharomycotina</taxon>
        <taxon>Saccharomycetes</taxon>
        <taxon>Saccharomycetales</taxon>
        <taxon>Saccharomycetaceae</taxon>
        <taxon>Saccharomyces</taxon>
    </lineage>
</organism>
<evidence type="ECO:0000256" key="3">
    <source>
        <dbReference type="ARBA" id="ARBA00022448"/>
    </source>
</evidence>
<keyword evidence="3 7" id="KW-0813">Transport</keyword>